<proteinExistence type="predicted"/>
<keyword evidence="2" id="KW-0472">Membrane</keyword>
<dbReference type="PANTHER" id="PTHR37577">
    <property type="entry name" value="INTEGRAL MEMBRANE PROTEIN"/>
    <property type="match status" value="1"/>
</dbReference>
<dbReference type="EMBL" id="KI912113">
    <property type="protein sequence ID" value="ETS80884.1"/>
    <property type="molecule type" value="Genomic_DNA"/>
</dbReference>
<protein>
    <submittedName>
        <fullName evidence="3">Uncharacterized protein</fullName>
    </submittedName>
</protein>
<keyword evidence="4" id="KW-1185">Reference proteome</keyword>
<dbReference type="Proteomes" id="UP000030651">
    <property type="component" value="Unassembled WGS sequence"/>
</dbReference>
<reference evidence="4" key="1">
    <citation type="journal article" date="2015" name="BMC Genomics">
        <title>Genomic and transcriptomic analysis of the endophytic fungus Pestalotiopsis fici reveals its lifestyle and high potential for synthesis of natural products.</title>
        <authorList>
            <person name="Wang X."/>
            <person name="Zhang X."/>
            <person name="Liu L."/>
            <person name="Xiang M."/>
            <person name="Wang W."/>
            <person name="Sun X."/>
            <person name="Che Y."/>
            <person name="Guo L."/>
            <person name="Liu G."/>
            <person name="Guo L."/>
            <person name="Wang C."/>
            <person name="Yin W.B."/>
            <person name="Stadler M."/>
            <person name="Zhang X."/>
            <person name="Liu X."/>
        </authorList>
    </citation>
    <scope>NUCLEOTIDE SEQUENCE [LARGE SCALE GENOMIC DNA]</scope>
    <source>
        <strain evidence="4">W106-1 / CGMCC3.15140</strain>
    </source>
</reference>
<organism evidence="3 4">
    <name type="scientific">Pestalotiopsis fici (strain W106-1 / CGMCC3.15140)</name>
    <dbReference type="NCBI Taxonomy" id="1229662"/>
    <lineage>
        <taxon>Eukaryota</taxon>
        <taxon>Fungi</taxon>
        <taxon>Dikarya</taxon>
        <taxon>Ascomycota</taxon>
        <taxon>Pezizomycotina</taxon>
        <taxon>Sordariomycetes</taxon>
        <taxon>Xylariomycetidae</taxon>
        <taxon>Amphisphaeriales</taxon>
        <taxon>Sporocadaceae</taxon>
        <taxon>Pestalotiopsis</taxon>
    </lineage>
</organism>
<accession>W3X4E6</accession>
<dbReference type="InParanoid" id="W3X4E6"/>
<dbReference type="InterPro" id="IPR053018">
    <property type="entry name" value="Elsinochrome_Biosynth-Asso"/>
</dbReference>
<name>W3X4E6_PESFW</name>
<evidence type="ECO:0000256" key="2">
    <source>
        <dbReference type="SAM" id="Phobius"/>
    </source>
</evidence>
<keyword evidence="2" id="KW-0812">Transmembrane</keyword>
<evidence type="ECO:0000313" key="3">
    <source>
        <dbReference type="EMBL" id="ETS80884.1"/>
    </source>
</evidence>
<evidence type="ECO:0000313" key="4">
    <source>
        <dbReference type="Proteomes" id="UP000030651"/>
    </source>
</evidence>
<feature type="transmembrane region" description="Helical" evidence="2">
    <location>
        <begin position="54"/>
        <end position="79"/>
    </location>
</feature>
<feature type="compositionally biased region" description="Polar residues" evidence="1">
    <location>
        <begin position="484"/>
        <end position="495"/>
    </location>
</feature>
<feature type="transmembrane region" description="Helical" evidence="2">
    <location>
        <begin position="168"/>
        <end position="188"/>
    </location>
</feature>
<dbReference type="GeneID" id="19273426"/>
<dbReference type="AlphaFoldDB" id="W3X4E6"/>
<feature type="transmembrane region" description="Helical" evidence="2">
    <location>
        <begin position="369"/>
        <end position="389"/>
    </location>
</feature>
<feature type="compositionally biased region" description="Polar residues" evidence="1">
    <location>
        <begin position="432"/>
        <end position="444"/>
    </location>
</feature>
<dbReference type="eggNOG" id="ENOG502SN21">
    <property type="taxonomic scope" value="Eukaryota"/>
</dbReference>
<evidence type="ECO:0000256" key="1">
    <source>
        <dbReference type="SAM" id="MobiDB-lite"/>
    </source>
</evidence>
<dbReference type="OMA" id="THLMSVT"/>
<dbReference type="RefSeq" id="XP_007835185.1">
    <property type="nucleotide sequence ID" value="XM_007836994.1"/>
</dbReference>
<sequence>MGSYVSVPICKSQYNVTIDCNLTTYNSSSSSNGTLVFKSIGGAEKGHVEPDPDIAGIGILGVFVGVTAFAMLISIADVLRQIQKTFKWKRMSPKEYKRTLTDIFEALLQSCSDQQIFTGAAYALTLRYWRGCSITAYHYNIVANLMLLTCATHLMSVTIIRNYWKFPLLALARVLCVSGVFVLTGVLMSNQNAQSSAPFPTGVPSEDTIENGSAMYLAAACFQSEDSHLTDIFRDSTSSPDKFFNGALWQSTPRNYIQGWRWYLVTLLFYGAAIIAEFIRFCRRGQKRPGWRKNLADKLGPYIHTGTHRRLLIKWIFLIYLIGGIGISCATVVFSTQYIYGLRSYVDRSGWLEVESNNGQNPENDATSFGQLVPIFLSALVFFTFLQTISEKWTDHKNRKHGDEEIADQTGNIHFLDPSHYDLINQMPTETKPTATYGVSTVSSGPGKTKPKPTGPPMKLHNTVSSANVTAPGLQKPVGEPLMSHSSVPATSPEAQSLLETNPHASNHEELYIADQEASGPRTESRNATHGSDHDYEVGLAAALAFSPFSPTPSHGGATP</sequence>
<feature type="compositionally biased region" description="Basic and acidic residues" evidence="1">
    <location>
        <begin position="523"/>
        <end position="536"/>
    </location>
</feature>
<dbReference type="OrthoDB" id="5427664at2759"/>
<dbReference type="HOGENOM" id="CLU_035626_0_0_1"/>
<feature type="transmembrane region" description="Helical" evidence="2">
    <location>
        <begin position="260"/>
        <end position="279"/>
    </location>
</feature>
<feature type="transmembrane region" description="Helical" evidence="2">
    <location>
        <begin position="317"/>
        <end position="340"/>
    </location>
</feature>
<feature type="region of interest" description="Disordered" evidence="1">
    <location>
        <begin position="432"/>
        <end position="495"/>
    </location>
</feature>
<keyword evidence="2" id="KW-1133">Transmembrane helix</keyword>
<feature type="region of interest" description="Disordered" evidence="1">
    <location>
        <begin position="513"/>
        <end position="536"/>
    </location>
</feature>
<gene>
    <name evidence="3" type="ORF">PFICI_08413</name>
</gene>
<dbReference type="PANTHER" id="PTHR37577:SF1">
    <property type="entry name" value="INTEGRAL MEMBRANE PROTEIN"/>
    <property type="match status" value="1"/>
</dbReference>
<dbReference type="KEGG" id="pfy:PFICI_08413"/>